<organism evidence="1 2">
    <name type="scientific">Pseudomonas syringae pv. maculicola</name>
    <dbReference type="NCBI Taxonomy" id="59511"/>
    <lineage>
        <taxon>Bacteria</taxon>
        <taxon>Pseudomonadati</taxon>
        <taxon>Pseudomonadota</taxon>
        <taxon>Gammaproteobacteria</taxon>
        <taxon>Pseudomonadales</taxon>
        <taxon>Pseudomonadaceae</taxon>
        <taxon>Pseudomonas</taxon>
    </lineage>
</organism>
<feature type="non-terminal residue" evidence="1">
    <location>
        <position position="86"/>
    </location>
</feature>
<proteinExistence type="predicted"/>
<dbReference type="EMBL" id="RBNL01002028">
    <property type="protein sequence ID" value="RML82246.1"/>
    <property type="molecule type" value="Genomic_DNA"/>
</dbReference>
<accession>A0A3M2Z1S4</accession>
<sequence length="86" mass="8778">LTSASLDNSQSGRIASKGLVLTTGVFDNHQDGRLISTGTLQLNAGQVNNSEAGRIASAMALTAVVTGLDQTSDGRLYGNGDVSLDL</sequence>
<evidence type="ECO:0000313" key="1">
    <source>
        <dbReference type="EMBL" id="RML82246.1"/>
    </source>
</evidence>
<evidence type="ECO:0000313" key="2">
    <source>
        <dbReference type="Proteomes" id="UP000282378"/>
    </source>
</evidence>
<comment type="caution">
    <text evidence="1">The sequence shown here is derived from an EMBL/GenBank/DDBJ whole genome shotgun (WGS) entry which is preliminary data.</text>
</comment>
<dbReference type="Proteomes" id="UP000282378">
    <property type="component" value="Unassembled WGS sequence"/>
</dbReference>
<gene>
    <name evidence="1" type="ORF">APX70_04982</name>
</gene>
<dbReference type="NCBIfam" id="TIGR01731">
    <property type="entry name" value="fil_hemag_20aa"/>
    <property type="match status" value="2"/>
</dbReference>
<dbReference type="Pfam" id="PF05594">
    <property type="entry name" value="Fil_haemagg"/>
    <property type="match status" value="1"/>
</dbReference>
<protein>
    <recommendedName>
        <fullName evidence="3">Filamentous hemagglutinin, intein-containing</fullName>
    </recommendedName>
</protein>
<evidence type="ECO:0008006" key="3">
    <source>
        <dbReference type="Google" id="ProtNLM"/>
    </source>
</evidence>
<reference evidence="1 2" key="1">
    <citation type="submission" date="2018-08" db="EMBL/GenBank/DDBJ databases">
        <title>Recombination of ecologically and evolutionarily significant loci maintains genetic cohesion in the Pseudomonas syringae species complex.</title>
        <authorList>
            <person name="Dillon M."/>
            <person name="Thakur S."/>
            <person name="Almeida R.N.D."/>
            <person name="Weir B.S."/>
            <person name="Guttman D.S."/>
        </authorList>
    </citation>
    <scope>NUCLEOTIDE SEQUENCE [LARGE SCALE GENOMIC DNA]</scope>
    <source>
        <strain evidence="1 2">88_10</strain>
    </source>
</reference>
<name>A0A3M2Z1S4_PSEYM</name>
<dbReference type="InterPro" id="IPR010069">
    <property type="entry name" value="CdiA_FHA1_rpt"/>
</dbReference>
<dbReference type="AlphaFoldDB" id="A0A3M2Z1S4"/>
<feature type="non-terminal residue" evidence="1">
    <location>
        <position position="1"/>
    </location>
</feature>
<dbReference type="InterPro" id="IPR008619">
    <property type="entry name" value="Filamentous_hemagglutn_rpt"/>
</dbReference>